<comment type="caution">
    <text evidence="6">The sequence shown here is derived from an EMBL/GenBank/DDBJ whole genome shotgun (WGS) entry which is preliminary data.</text>
</comment>
<dbReference type="Gene3D" id="1.10.10.10">
    <property type="entry name" value="Winged helix-like DNA-binding domain superfamily/Winged helix DNA-binding domain"/>
    <property type="match status" value="1"/>
</dbReference>
<dbReference type="OrthoDB" id="8717159at2"/>
<name>A0A506VFM3_9GAMM</name>
<dbReference type="Gene3D" id="3.40.190.10">
    <property type="entry name" value="Periplasmic binding protein-like II"/>
    <property type="match status" value="2"/>
</dbReference>
<keyword evidence="3" id="KW-0238">DNA-binding</keyword>
<dbReference type="Proteomes" id="UP000319523">
    <property type="component" value="Unassembled WGS sequence"/>
</dbReference>
<keyword evidence="4" id="KW-0804">Transcription</keyword>
<dbReference type="InterPro" id="IPR050389">
    <property type="entry name" value="LysR-type_TF"/>
</dbReference>
<dbReference type="SUPFAM" id="SSF46785">
    <property type="entry name" value="Winged helix' DNA-binding domain"/>
    <property type="match status" value="1"/>
</dbReference>
<dbReference type="PROSITE" id="PS50931">
    <property type="entry name" value="HTH_LYSR"/>
    <property type="match status" value="1"/>
</dbReference>
<evidence type="ECO:0000256" key="1">
    <source>
        <dbReference type="ARBA" id="ARBA00009437"/>
    </source>
</evidence>
<evidence type="ECO:0000256" key="4">
    <source>
        <dbReference type="ARBA" id="ARBA00023163"/>
    </source>
</evidence>
<dbReference type="InterPro" id="IPR005119">
    <property type="entry name" value="LysR_subst-bd"/>
</dbReference>
<evidence type="ECO:0000313" key="7">
    <source>
        <dbReference type="Proteomes" id="UP000319523"/>
    </source>
</evidence>
<dbReference type="InterPro" id="IPR000847">
    <property type="entry name" value="LysR_HTH_N"/>
</dbReference>
<evidence type="ECO:0000259" key="5">
    <source>
        <dbReference type="PROSITE" id="PS50931"/>
    </source>
</evidence>
<evidence type="ECO:0000256" key="2">
    <source>
        <dbReference type="ARBA" id="ARBA00023015"/>
    </source>
</evidence>
<reference evidence="6 7" key="1">
    <citation type="submission" date="2019-06" db="EMBL/GenBank/DDBJ databases">
        <authorList>
            <person name="Yang Y."/>
        </authorList>
    </citation>
    <scope>NUCLEOTIDE SEQUENCE [LARGE SCALE GENOMIC DNA]</scope>
    <source>
        <strain evidence="6 7">BIT-26</strain>
    </source>
</reference>
<comment type="similarity">
    <text evidence="1">Belongs to the LysR transcriptional regulatory family.</text>
</comment>
<dbReference type="InterPro" id="IPR036388">
    <property type="entry name" value="WH-like_DNA-bd_sf"/>
</dbReference>
<sequence length="319" mass="36985">MVRREAITGKNQGSVIIMYKDINHLVRMDLNLLPILDTLLNEKSVSKTADKLNVTPPAISKSLNKIRDTFQDQLLVRSGMSLELTPLAVRLKPQLRELLDNIQNVLHQNIEMNGSELPRSFNIVTNDILMSKLSYKLMKKSIQENTNHVFNFNYDNASTCMLRSEDIDLYIGEDKTLSPEVKIRTIGHSDCVFIAKKDHPVLQMEKSLKVLKEYMLIVSKNKLKEEMESLYRERGYKRKIHGVSAGYLPMIENVIQTNSLGIVPMYVVDGLQRMNLEVEFFKPQFELPKVRIIQAWHPRYHNCSSHKWLRDISKDLLEF</sequence>
<dbReference type="SUPFAM" id="SSF53850">
    <property type="entry name" value="Periplasmic binding protein-like II"/>
    <property type="match status" value="1"/>
</dbReference>
<dbReference type="GO" id="GO:0003677">
    <property type="term" value="F:DNA binding"/>
    <property type="evidence" value="ECO:0007669"/>
    <property type="project" value="UniProtKB-KW"/>
</dbReference>
<accession>A0A506VFM3</accession>
<dbReference type="Pfam" id="PF03466">
    <property type="entry name" value="LysR_substrate"/>
    <property type="match status" value="1"/>
</dbReference>
<dbReference type="InterPro" id="IPR036390">
    <property type="entry name" value="WH_DNA-bd_sf"/>
</dbReference>
<protein>
    <submittedName>
        <fullName evidence="6">LysR family transcriptional regulator</fullName>
    </submittedName>
</protein>
<dbReference type="GO" id="GO:0003700">
    <property type="term" value="F:DNA-binding transcription factor activity"/>
    <property type="evidence" value="ECO:0007669"/>
    <property type="project" value="InterPro"/>
</dbReference>
<evidence type="ECO:0000256" key="3">
    <source>
        <dbReference type="ARBA" id="ARBA00023125"/>
    </source>
</evidence>
<dbReference type="EMBL" id="VHQI01000002">
    <property type="protein sequence ID" value="TPW43803.1"/>
    <property type="molecule type" value="Genomic_DNA"/>
</dbReference>
<dbReference type="Pfam" id="PF00126">
    <property type="entry name" value="HTH_1"/>
    <property type="match status" value="1"/>
</dbReference>
<organism evidence="6 7">
    <name type="scientific">Mixta tenebrionis</name>
    <dbReference type="NCBI Taxonomy" id="2562439"/>
    <lineage>
        <taxon>Bacteria</taxon>
        <taxon>Pseudomonadati</taxon>
        <taxon>Pseudomonadota</taxon>
        <taxon>Gammaproteobacteria</taxon>
        <taxon>Enterobacterales</taxon>
        <taxon>Erwiniaceae</taxon>
        <taxon>Mixta</taxon>
    </lineage>
</organism>
<keyword evidence="7" id="KW-1185">Reference proteome</keyword>
<dbReference type="PANTHER" id="PTHR30118">
    <property type="entry name" value="HTH-TYPE TRANSCRIPTIONAL REGULATOR LEUO-RELATED"/>
    <property type="match status" value="1"/>
</dbReference>
<dbReference type="PANTHER" id="PTHR30118:SF15">
    <property type="entry name" value="TRANSCRIPTIONAL REGULATORY PROTEIN"/>
    <property type="match status" value="1"/>
</dbReference>
<gene>
    <name evidence="6" type="ORF">FKM52_04510</name>
</gene>
<evidence type="ECO:0000313" key="6">
    <source>
        <dbReference type="EMBL" id="TPW43803.1"/>
    </source>
</evidence>
<dbReference type="AlphaFoldDB" id="A0A506VFM3"/>
<feature type="domain" description="HTH lysR-type" evidence="5">
    <location>
        <begin position="28"/>
        <end position="85"/>
    </location>
</feature>
<proteinExistence type="inferred from homology"/>
<keyword evidence="2" id="KW-0805">Transcription regulation</keyword>